<feature type="domain" description="HTH cro/C1-type" evidence="3">
    <location>
        <begin position="8"/>
        <end position="62"/>
    </location>
</feature>
<comment type="caution">
    <text evidence="4">The sequence shown here is derived from an EMBL/GenBank/DDBJ whole genome shotgun (WGS) entry which is preliminary data.</text>
</comment>
<organism evidence="4 5">
    <name type="scientific">Pediococcus stilesii</name>
    <dbReference type="NCBI Taxonomy" id="331679"/>
    <lineage>
        <taxon>Bacteria</taxon>
        <taxon>Bacillati</taxon>
        <taxon>Bacillota</taxon>
        <taxon>Bacilli</taxon>
        <taxon>Lactobacillales</taxon>
        <taxon>Lactobacillaceae</taxon>
        <taxon>Pediococcus</taxon>
    </lineage>
</organism>
<dbReference type="InterPro" id="IPR010982">
    <property type="entry name" value="Lambda_DNA-bd_dom_sf"/>
</dbReference>
<dbReference type="Pfam" id="PF01381">
    <property type="entry name" value="HTH_3"/>
    <property type="match status" value="1"/>
</dbReference>
<evidence type="ECO:0000259" key="3">
    <source>
        <dbReference type="PROSITE" id="PS50943"/>
    </source>
</evidence>
<keyword evidence="2" id="KW-0472">Membrane</keyword>
<dbReference type="GO" id="GO:0003677">
    <property type="term" value="F:DNA binding"/>
    <property type="evidence" value="ECO:0007669"/>
    <property type="project" value="UniProtKB-KW"/>
</dbReference>
<gene>
    <name evidence="4" type="ORF">FEZ51_04885</name>
</gene>
<evidence type="ECO:0000256" key="2">
    <source>
        <dbReference type="SAM" id="Phobius"/>
    </source>
</evidence>
<evidence type="ECO:0000256" key="1">
    <source>
        <dbReference type="ARBA" id="ARBA00023125"/>
    </source>
</evidence>
<sequence length="126" mass="15051">MMEFAKQLKKYRLNNDLSQEDLATKLFVSRQAVSKWENGEGTPDLDNIVKLAEIFDVSLDALVLGIESESKQPQVDSEEFVYNPNTKLYERRHRQMNFWDFLSRYWWLVFSILGMIGWLIMMYKWS</sequence>
<accession>A0A5R9BWC3</accession>
<dbReference type="PANTHER" id="PTHR46558">
    <property type="entry name" value="TRACRIPTIONAL REGULATORY PROTEIN-RELATED-RELATED"/>
    <property type="match status" value="1"/>
</dbReference>
<dbReference type="PROSITE" id="PS50943">
    <property type="entry name" value="HTH_CROC1"/>
    <property type="match status" value="1"/>
</dbReference>
<keyword evidence="2" id="KW-1133">Transmembrane helix</keyword>
<dbReference type="PANTHER" id="PTHR46558:SF4">
    <property type="entry name" value="DNA-BIDING PHAGE PROTEIN"/>
    <property type="match status" value="1"/>
</dbReference>
<name>A0A5R9BWC3_9LACO</name>
<proteinExistence type="predicted"/>
<protein>
    <submittedName>
        <fullName evidence="4">Helix-turn-helix domain-containing protein</fullName>
    </submittedName>
</protein>
<dbReference type="OrthoDB" id="9805856at2"/>
<reference evidence="4 5" key="1">
    <citation type="submission" date="2019-05" db="EMBL/GenBank/DDBJ databases">
        <title>The metagenome of a microbial culture collection derived from dairy environment covers the genomic content of the human microbiome.</title>
        <authorList>
            <person name="Roder T."/>
            <person name="Wuthrich D."/>
            <person name="Sattari Z."/>
            <person name="Von Ah U."/>
            <person name="Bar C."/>
            <person name="Ronchi F."/>
            <person name="Macpherson A.J."/>
            <person name="Ganal-Vonarburg S.C."/>
            <person name="Bruggmann R."/>
            <person name="Vergeres G."/>
        </authorList>
    </citation>
    <scope>NUCLEOTIDE SEQUENCE [LARGE SCALE GENOMIC DNA]</scope>
    <source>
        <strain evidence="4 5">FAM 18815</strain>
    </source>
</reference>
<dbReference type="Proteomes" id="UP000305541">
    <property type="component" value="Unassembled WGS sequence"/>
</dbReference>
<evidence type="ECO:0000313" key="4">
    <source>
        <dbReference type="EMBL" id="TLQ04400.1"/>
    </source>
</evidence>
<dbReference type="Gene3D" id="1.10.260.40">
    <property type="entry name" value="lambda repressor-like DNA-binding domains"/>
    <property type="match status" value="1"/>
</dbReference>
<dbReference type="EMBL" id="VBTH01000007">
    <property type="protein sequence ID" value="TLQ04400.1"/>
    <property type="molecule type" value="Genomic_DNA"/>
</dbReference>
<keyword evidence="2" id="KW-0812">Transmembrane</keyword>
<dbReference type="SUPFAM" id="SSF47413">
    <property type="entry name" value="lambda repressor-like DNA-binding domains"/>
    <property type="match status" value="1"/>
</dbReference>
<dbReference type="InterPro" id="IPR001387">
    <property type="entry name" value="Cro/C1-type_HTH"/>
</dbReference>
<dbReference type="CDD" id="cd00093">
    <property type="entry name" value="HTH_XRE"/>
    <property type="match status" value="1"/>
</dbReference>
<dbReference type="RefSeq" id="WP_138474220.1">
    <property type="nucleotide sequence ID" value="NZ_VBTH01000007.1"/>
</dbReference>
<dbReference type="AlphaFoldDB" id="A0A5R9BWC3"/>
<dbReference type="SMART" id="SM00530">
    <property type="entry name" value="HTH_XRE"/>
    <property type="match status" value="1"/>
</dbReference>
<evidence type="ECO:0000313" key="5">
    <source>
        <dbReference type="Proteomes" id="UP000305541"/>
    </source>
</evidence>
<feature type="transmembrane region" description="Helical" evidence="2">
    <location>
        <begin position="105"/>
        <end position="123"/>
    </location>
</feature>
<keyword evidence="1" id="KW-0238">DNA-binding</keyword>